<reference evidence="2 3" key="1">
    <citation type="submission" date="2019-03" db="EMBL/GenBank/DDBJ databases">
        <title>Genomic Encyclopedia of Type Strains, Phase III (KMG-III): the genomes of soil and plant-associated and newly described type strains.</title>
        <authorList>
            <person name="Whitman W."/>
        </authorList>
    </citation>
    <scope>NUCLEOTIDE SEQUENCE [LARGE SCALE GENOMIC DNA]</scope>
    <source>
        <strain evidence="2 3">CECT 8301</strain>
    </source>
</reference>
<sequence length="363" mass="40906">MKLSIVILNYNVRYFLELALKSVEAAISGIDAEIIVVDNDSSDTSCQMVKTIFPKVKLVENKENFGFSKGNNIGVATAKGEYICILNPDTVVAEDTFVKLLKFAEAKSKLGIVGCRLMNGSGTFLPESKRNIPTVKVSLKKILGNSQDYYANHLSQEDQGEVNILVGAFMLIKKSVYKAVGGFDEDYFMYGEDIDLSYKVLTAGYKNYYYGETTVIHFKGESTLKDRNYARRFFGAMQIFYEKHFKQNLVFDMVVWVGIKLAFIFRKRNRKTYKAITGYVFVSNTVNKALEAKLPVKLSSPNQLSSIEHNAEVIFDANTMAYKDIIKFIKTSDKELTYKILPNESNFILGSNDGFSQGEVIIL</sequence>
<dbReference type="Proteomes" id="UP000294824">
    <property type="component" value="Unassembled WGS sequence"/>
</dbReference>
<dbReference type="RefSeq" id="WP_133965382.1">
    <property type="nucleotide sequence ID" value="NZ_SORL01000001.1"/>
</dbReference>
<dbReference type="PANTHER" id="PTHR43179:SF7">
    <property type="entry name" value="RHAMNOSYLTRANSFERASE WBBL"/>
    <property type="match status" value="1"/>
</dbReference>
<protein>
    <submittedName>
        <fullName evidence="2">GT2 family glycosyltransferase</fullName>
    </submittedName>
</protein>
<dbReference type="PANTHER" id="PTHR43179">
    <property type="entry name" value="RHAMNOSYLTRANSFERASE WBBL"/>
    <property type="match status" value="1"/>
</dbReference>
<dbReference type="InterPro" id="IPR001173">
    <property type="entry name" value="Glyco_trans_2-like"/>
</dbReference>
<keyword evidence="2" id="KW-0808">Transferase</keyword>
<name>A0A4R8MN26_9FLAO</name>
<feature type="domain" description="Glycosyltransferase 2-like" evidence="1">
    <location>
        <begin position="4"/>
        <end position="180"/>
    </location>
</feature>
<dbReference type="Gene3D" id="3.90.550.10">
    <property type="entry name" value="Spore Coat Polysaccharide Biosynthesis Protein SpsA, Chain A"/>
    <property type="match status" value="1"/>
</dbReference>
<dbReference type="InterPro" id="IPR029044">
    <property type="entry name" value="Nucleotide-diphossugar_trans"/>
</dbReference>
<organism evidence="2 3">
    <name type="scientific">Algibacter lectus</name>
    <dbReference type="NCBI Taxonomy" id="221126"/>
    <lineage>
        <taxon>Bacteria</taxon>
        <taxon>Pseudomonadati</taxon>
        <taxon>Bacteroidota</taxon>
        <taxon>Flavobacteriia</taxon>
        <taxon>Flavobacteriales</taxon>
        <taxon>Flavobacteriaceae</taxon>
        <taxon>Algibacter</taxon>
    </lineage>
</organism>
<dbReference type="Pfam" id="PF00535">
    <property type="entry name" value="Glycos_transf_2"/>
    <property type="match status" value="1"/>
</dbReference>
<comment type="caution">
    <text evidence="2">The sequence shown here is derived from an EMBL/GenBank/DDBJ whole genome shotgun (WGS) entry which is preliminary data.</text>
</comment>
<dbReference type="SUPFAM" id="SSF53448">
    <property type="entry name" value="Nucleotide-diphospho-sugar transferases"/>
    <property type="match status" value="1"/>
</dbReference>
<gene>
    <name evidence="2" type="ORF">DFQ06_0075</name>
</gene>
<accession>A0A4R8MN26</accession>
<dbReference type="CDD" id="cd04186">
    <property type="entry name" value="GT_2_like_c"/>
    <property type="match status" value="1"/>
</dbReference>
<dbReference type="EMBL" id="SORL01000001">
    <property type="protein sequence ID" value="TDY65472.1"/>
    <property type="molecule type" value="Genomic_DNA"/>
</dbReference>
<evidence type="ECO:0000259" key="1">
    <source>
        <dbReference type="Pfam" id="PF00535"/>
    </source>
</evidence>
<dbReference type="GO" id="GO:0016740">
    <property type="term" value="F:transferase activity"/>
    <property type="evidence" value="ECO:0007669"/>
    <property type="project" value="UniProtKB-KW"/>
</dbReference>
<proteinExistence type="predicted"/>
<evidence type="ECO:0000313" key="2">
    <source>
        <dbReference type="EMBL" id="TDY65472.1"/>
    </source>
</evidence>
<evidence type="ECO:0000313" key="3">
    <source>
        <dbReference type="Proteomes" id="UP000294824"/>
    </source>
</evidence>
<dbReference type="AlphaFoldDB" id="A0A4R8MN26"/>
<keyword evidence="3" id="KW-1185">Reference proteome</keyword>